<dbReference type="Pfam" id="PF00564">
    <property type="entry name" value="PB1"/>
    <property type="match status" value="1"/>
</dbReference>
<evidence type="ECO:0000313" key="2">
    <source>
        <dbReference type="EMBL" id="KZV15373.1"/>
    </source>
</evidence>
<dbReference type="Gene3D" id="3.10.20.90">
    <property type="entry name" value="Phosphatidylinositol 3-kinase Catalytic Subunit, Chain A, domain 1"/>
    <property type="match status" value="1"/>
</dbReference>
<dbReference type="GO" id="GO:0003700">
    <property type="term" value="F:DNA-binding transcription factor activity"/>
    <property type="evidence" value="ECO:0007669"/>
    <property type="project" value="InterPro"/>
</dbReference>
<dbReference type="InterPro" id="IPR000270">
    <property type="entry name" value="PB1_dom"/>
</dbReference>
<dbReference type="EMBL" id="KV020104">
    <property type="protein sequence ID" value="KZV15373.1"/>
    <property type="molecule type" value="Genomic_DNA"/>
</dbReference>
<evidence type="ECO:0000313" key="3">
    <source>
        <dbReference type="Proteomes" id="UP000250235"/>
    </source>
</evidence>
<dbReference type="AlphaFoldDB" id="A0A2Z7A2L0"/>
<dbReference type="Proteomes" id="UP000250235">
    <property type="component" value="Unassembled WGS sequence"/>
</dbReference>
<proteinExistence type="predicted"/>
<gene>
    <name evidence="2" type="ORF">F511_20358</name>
</gene>
<name>A0A2Z7A2L0_9LAMI</name>
<reference evidence="2 3" key="1">
    <citation type="journal article" date="2015" name="Proc. Natl. Acad. Sci. U.S.A.">
        <title>The resurrection genome of Boea hygrometrica: A blueprint for survival of dehydration.</title>
        <authorList>
            <person name="Xiao L."/>
            <person name="Yang G."/>
            <person name="Zhang L."/>
            <person name="Yang X."/>
            <person name="Zhao S."/>
            <person name="Ji Z."/>
            <person name="Zhou Q."/>
            <person name="Hu M."/>
            <person name="Wang Y."/>
            <person name="Chen M."/>
            <person name="Xu Y."/>
            <person name="Jin H."/>
            <person name="Xiao X."/>
            <person name="Hu G."/>
            <person name="Bao F."/>
            <person name="Hu Y."/>
            <person name="Wan P."/>
            <person name="Li L."/>
            <person name="Deng X."/>
            <person name="Kuang T."/>
            <person name="Xiang C."/>
            <person name="Zhu J.K."/>
            <person name="Oliver M.J."/>
            <person name="He Y."/>
        </authorList>
    </citation>
    <scope>NUCLEOTIDE SEQUENCE [LARGE SCALE GENOMIC DNA]</scope>
    <source>
        <strain evidence="3">cv. XS01</strain>
    </source>
</reference>
<accession>A0A2Z7A2L0</accession>
<dbReference type="PANTHER" id="PTHR32002">
    <property type="entry name" value="PROTEIN NLP8"/>
    <property type="match status" value="1"/>
</dbReference>
<dbReference type="OrthoDB" id="1747617at2759"/>
<dbReference type="PANTHER" id="PTHR32002:SF35">
    <property type="entry name" value="PROTEIN NLP6"/>
    <property type="match status" value="1"/>
</dbReference>
<keyword evidence="3" id="KW-1185">Reference proteome</keyword>
<dbReference type="InterPro" id="IPR045012">
    <property type="entry name" value="NLP"/>
</dbReference>
<dbReference type="SUPFAM" id="SSF54277">
    <property type="entry name" value="CAD &amp; PB1 domains"/>
    <property type="match status" value="1"/>
</dbReference>
<organism evidence="2 3">
    <name type="scientific">Dorcoceras hygrometricum</name>
    <dbReference type="NCBI Taxonomy" id="472368"/>
    <lineage>
        <taxon>Eukaryota</taxon>
        <taxon>Viridiplantae</taxon>
        <taxon>Streptophyta</taxon>
        <taxon>Embryophyta</taxon>
        <taxon>Tracheophyta</taxon>
        <taxon>Spermatophyta</taxon>
        <taxon>Magnoliopsida</taxon>
        <taxon>eudicotyledons</taxon>
        <taxon>Gunneridae</taxon>
        <taxon>Pentapetalae</taxon>
        <taxon>asterids</taxon>
        <taxon>lamiids</taxon>
        <taxon>Lamiales</taxon>
        <taxon>Gesneriaceae</taxon>
        <taxon>Didymocarpoideae</taxon>
        <taxon>Trichosporeae</taxon>
        <taxon>Loxocarpinae</taxon>
        <taxon>Dorcoceras</taxon>
    </lineage>
</organism>
<protein>
    <recommendedName>
        <fullName evidence="1">PB1 domain-containing protein</fullName>
    </recommendedName>
</protein>
<evidence type="ECO:0000259" key="1">
    <source>
        <dbReference type="Pfam" id="PF00564"/>
    </source>
</evidence>
<feature type="domain" description="PB1" evidence="1">
    <location>
        <begin position="20"/>
        <end position="86"/>
    </location>
</feature>
<sequence>MRQSGYFARLQPETDAVLIEAKFEDEVMIFKSHLSSRMEGLEEQVARKPKMEIGSIKSKYLDEDEQRFLLTCDEDLQLCLMTSAPVQLQVELIGTWTLFASYYMHKEYIDWSQISK</sequence>